<keyword evidence="3" id="KW-1185">Reference proteome</keyword>
<dbReference type="SUPFAM" id="SSF88697">
    <property type="entry name" value="PUA domain-like"/>
    <property type="match status" value="1"/>
</dbReference>
<feature type="domain" description="Lon N-terminal" evidence="1">
    <location>
        <begin position="17"/>
        <end position="209"/>
    </location>
</feature>
<dbReference type="Gene3D" id="2.30.130.40">
    <property type="entry name" value="LON domain-like"/>
    <property type="match status" value="1"/>
</dbReference>
<evidence type="ECO:0000313" key="3">
    <source>
        <dbReference type="Proteomes" id="UP000630353"/>
    </source>
</evidence>
<dbReference type="PANTHER" id="PTHR46732:SF8">
    <property type="entry name" value="ATP-DEPENDENT PROTEASE LA (LON) DOMAIN PROTEIN"/>
    <property type="match status" value="1"/>
</dbReference>
<evidence type="ECO:0000259" key="1">
    <source>
        <dbReference type="PROSITE" id="PS51787"/>
    </source>
</evidence>
<proteinExistence type="predicted"/>
<dbReference type="Proteomes" id="UP000630353">
    <property type="component" value="Unassembled WGS sequence"/>
</dbReference>
<dbReference type="InterPro" id="IPR015947">
    <property type="entry name" value="PUA-like_sf"/>
</dbReference>
<protein>
    <submittedName>
        <fullName evidence="2">Peptidase S16</fullName>
    </submittedName>
</protein>
<reference evidence="2" key="2">
    <citation type="submission" date="2020-09" db="EMBL/GenBank/DDBJ databases">
        <authorList>
            <person name="Sun Q."/>
            <person name="Kim S."/>
        </authorList>
    </citation>
    <scope>NUCLEOTIDE SEQUENCE</scope>
    <source>
        <strain evidence="2">KCTC 42651</strain>
    </source>
</reference>
<comment type="caution">
    <text evidence="2">The sequence shown here is derived from an EMBL/GenBank/DDBJ whole genome shotgun (WGS) entry which is preliminary data.</text>
</comment>
<dbReference type="InterPro" id="IPR046336">
    <property type="entry name" value="Lon_prtase_N_sf"/>
</dbReference>
<dbReference type="SMART" id="SM00464">
    <property type="entry name" value="LON"/>
    <property type="match status" value="1"/>
</dbReference>
<evidence type="ECO:0000313" key="2">
    <source>
        <dbReference type="EMBL" id="GHD39462.1"/>
    </source>
</evidence>
<dbReference type="InterPro" id="IPR003111">
    <property type="entry name" value="Lon_prtase_N"/>
</dbReference>
<dbReference type="AlphaFoldDB" id="A0A918XMP3"/>
<organism evidence="2 3">
    <name type="scientific">Thalassobaculum fulvum</name>
    <dbReference type="NCBI Taxonomy" id="1633335"/>
    <lineage>
        <taxon>Bacteria</taxon>
        <taxon>Pseudomonadati</taxon>
        <taxon>Pseudomonadota</taxon>
        <taxon>Alphaproteobacteria</taxon>
        <taxon>Rhodospirillales</taxon>
        <taxon>Thalassobaculaceae</taxon>
        <taxon>Thalassobaculum</taxon>
    </lineage>
</organism>
<dbReference type="EMBL" id="BMZS01000001">
    <property type="protein sequence ID" value="GHD39462.1"/>
    <property type="molecule type" value="Genomic_DNA"/>
</dbReference>
<dbReference type="RefSeq" id="WP_189986975.1">
    <property type="nucleotide sequence ID" value="NZ_BMZS01000001.1"/>
</dbReference>
<accession>A0A918XMP3</accession>
<gene>
    <name evidence="2" type="ORF">GCM10017083_01330</name>
</gene>
<sequence length="221" mass="24483">MQDSPFSSRFEELPATLPVFPLSGVLLLPRGKLPLNIFEPRYLAMTQDALGAGRLIGMIQPRRADDPAEAPELYEVGCAGRISQFAETDDGRFLITLTGVCRFAILGEIASMRGYRRAQVDWGRFRDDLAPPPAVELDRDALIERLKRYFAVQGIKADWNSIRATPDERLVTTLAMICPFEPGEKQGLLECPTLADRSAMLAALLDMAAAGREQGDDHVRH</sequence>
<name>A0A918XMP3_9PROT</name>
<dbReference type="Pfam" id="PF02190">
    <property type="entry name" value="LON_substr_bdg"/>
    <property type="match status" value="1"/>
</dbReference>
<dbReference type="PANTHER" id="PTHR46732">
    <property type="entry name" value="ATP-DEPENDENT PROTEASE LA (LON) DOMAIN PROTEIN"/>
    <property type="match status" value="1"/>
</dbReference>
<dbReference type="PROSITE" id="PS51787">
    <property type="entry name" value="LON_N"/>
    <property type="match status" value="1"/>
</dbReference>
<reference evidence="2" key="1">
    <citation type="journal article" date="2014" name="Int. J. Syst. Evol. Microbiol.">
        <title>Complete genome sequence of Corynebacterium casei LMG S-19264T (=DSM 44701T), isolated from a smear-ripened cheese.</title>
        <authorList>
            <consortium name="US DOE Joint Genome Institute (JGI-PGF)"/>
            <person name="Walter F."/>
            <person name="Albersmeier A."/>
            <person name="Kalinowski J."/>
            <person name="Ruckert C."/>
        </authorList>
    </citation>
    <scope>NUCLEOTIDE SEQUENCE</scope>
    <source>
        <strain evidence="2">KCTC 42651</strain>
    </source>
</reference>